<dbReference type="CDD" id="cd19071">
    <property type="entry name" value="AKR_AKR1-5-like"/>
    <property type="match status" value="1"/>
</dbReference>
<sequence length="304" mass="34575">MNDGVLHPLIGYGTYKVGYIPPSASSAGGVAASLASDKETKDIFKNALDVGYRFFDCAQFYNNEKVVGEALKESGVPRSELFLASKVWTDNIAAGEEAIRNQFTKTLQDLQTDYLDLYLIHWPVPTKHIQAYKVLESLKQEGKVRSIGLSNYTIEDYEELKPEMRVKPTINQIEVNPFLYRRKTIEYFQKEGIEIQAYRALRQGQQMNHPLLMELSKKYHKTPSQVLGRWCIQKNIIFIPKTVSKERMVQNLDVLGFTLEDSDIALLDALTTESNLVAFGELYKKCVTRDTPIVDGIKTNITIH</sequence>
<dbReference type="Gene3D" id="3.20.20.100">
    <property type="entry name" value="NADP-dependent oxidoreductase domain"/>
    <property type="match status" value="1"/>
</dbReference>
<accession>A0A6B2LAV9</accession>
<evidence type="ECO:0000256" key="5">
    <source>
        <dbReference type="PIRSR" id="PIRSR000097-2"/>
    </source>
</evidence>
<dbReference type="GO" id="GO:0016616">
    <property type="term" value="F:oxidoreductase activity, acting on the CH-OH group of donors, NAD or NADP as acceptor"/>
    <property type="evidence" value="ECO:0007669"/>
    <property type="project" value="UniProtKB-ARBA"/>
</dbReference>
<dbReference type="PANTHER" id="PTHR43827:SF3">
    <property type="entry name" value="NADP-DEPENDENT OXIDOREDUCTASE DOMAIN-CONTAINING PROTEIN"/>
    <property type="match status" value="1"/>
</dbReference>
<dbReference type="FunFam" id="3.20.20.100:FF:000002">
    <property type="entry name" value="2,5-diketo-D-gluconic acid reductase A"/>
    <property type="match status" value="1"/>
</dbReference>
<reference evidence="8" key="1">
    <citation type="journal article" date="2020" name="J. Eukaryot. Microbiol.">
        <title>De novo Sequencing, Assembly and Annotation of the Transcriptome for the Free-Living Testate Amoeba Arcella intermedia.</title>
        <authorList>
            <person name="Ribeiro G.M."/>
            <person name="Porfirio-Sousa A.L."/>
            <person name="Maurer-Alcala X.X."/>
            <person name="Katz L.A."/>
            <person name="Lahr D.J.G."/>
        </authorList>
    </citation>
    <scope>NUCLEOTIDE SEQUENCE</scope>
</reference>
<comment type="similarity">
    <text evidence="1">Belongs to the aldo/keto reductase family.</text>
</comment>
<dbReference type="PROSITE" id="PS00063">
    <property type="entry name" value="ALDOKETO_REDUCTASE_3"/>
    <property type="match status" value="1"/>
</dbReference>
<dbReference type="InterPro" id="IPR020471">
    <property type="entry name" value="AKR"/>
</dbReference>
<dbReference type="PRINTS" id="PR00069">
    <property type="entry name" value="ALDKETRDTASE"/>
</dbReference>
<feature type="domain" description="NADP-dependent oxidoreductase" evidence="7">
    <location>
        <begin position="36"/>
        <end position="270"/>
    </location>
</feature>
<dbReference type="InterPro" id="IPR018170">
    <property type="entry name" value="Aldo/ket_reductase_CS"/>
</dbReference>
<dbReference type="Pfam" id="PF00248">
    <property type="entry name" value="Aldo_ket_red"/>
    <property type="match status" value="1"/>
</dbReference>
<feature type="binding site" evidence="5">
    <location>
        <position position="121"/>
    </location>
    <ligand>
        <name>substrate</name>
    </ligand>
</feature>
<evidence type="ECO:0000313" key="8">
    <source>
        <dbReference type="EMBL" id="NDV34179.1"/>
    </source>
</evidence>
<dbReference type="AlphaFoldDB" id="A0A6B2LAV9"/>
<evidence type="ECO:0000259" key="7">
    <source>
        <dbReference type="Pfam" id="PF00248"/>
    </source>
</evidence>
<evidence type="ECO:0000256" key="4">
    <source>
        <dbReference type="PIRSR" id="PIRSR000097-1"/>
    </source>
</evidence>
<dbReference type="PIRSF" id="PIRSF000097">
    <property type="entry name" value="AKR"/>
    <property type="match status" value="1"/>
</dbReference>
<organism evidence="8">
    <name type="scientific">Arcella intermedia</name>
    <dbReference type="NCBI Taxonomy" id="1963864"/>
    <lineage>
        <taxon>Eukaryota</taxon>
        <taxon>Amoebozoa</taxon>
        <taxon>Tubulinea</taxon>
        <taxon>Elardia</taxon>
        <taxon>Arcellinida</taxon>
        <taxon>Sphaerothecina</taxon>
        <taxon>Arcellidae</taxon>
        <taxon>Arcella</taxon>
    </lineage>
</organism>
<name>A0A6B2LAV9_9EUKA</name>
<proteinExistence type="inferred from homology"/>
<dbReference type="InterPro" id="IPR023210">
    <property type="entry name" value="NADP_OxRdtase_dom"/>
</dbReference>
<keyword evidence="3" id="KW-0560">Oxidoreductase</keyword>
<protein>
    <recommendedName>
        <fullName evidence="7">NADP-dependent oxidoreductase domain-containing protein</fullName>
    </recommendedName>
</protein>
<keyword evidence="2" id="KW-0521">NADP</keyword>
<dbReference type="EMBL" id="GIBP01005210">
    <property type="protein sequence ID" value="NDV34179.1"/>
    <property type="molecule type" value="Transcribed_RNA"/>
</dbReference>
<dbReference type="PANTHER" id="PTHR43827">
    <property type="entry name" value="2,5-DIKETO-D-GLUCONIC ACID REDUCTASE"/>
    <property type="match status" value="1"/>
</dbReference>
<feature type="site" description="Lowers pKa of active site Tyr" evidence="6">
    <location>
        <position position="86"/>
    </location>
</feature>
<dbReference type="InterPro" id="IPR036812">
    <property type="entry name" value="NAD(P)_OxRdtase_dom_sf"/>
</dbReference>
<evidence type="ECO:0000256" key="1">
    <source>
        <dbReference type="ARBA" id="ARBA00007905"/>
    </source>
</evidence>
<feature type="active site" description="Proton donor" evidence="4">
    <location>
        <position position="61"/>
    </location>
</feature>
<evidence type="ECO:0000256" key="2">
    <source>
        <dbReference type="ARBA" id="ARBA00022857"/>
    </source>
</evidence>
<evidence type="ECO:0000256" key="3">
    <source>
        <dbReference type="ARBA" id="ARBA00023002"/>
    </source>
</evidence>
<dbReference type="SUPFAM" id="SSF51430">
    <property type="entry name" value="NAD(P)-linked oxidoreductase"/>
    <property type="match status" value="1"/>
</dbReference>
<dbReference type="PROSITE" id="PS00062">
    <property type="entry name" value="ALDOKETO_REDUCTASE_2"/>
    <property type="match status" value="1"/>
</dbReference>
<evidence type="ECO:0000256" key="6">
    <source>
        <dbReference type="PIRSR" id="PIRSR000097-3"/>
    </source>
</evidence>